<dbReference type="PROSITE" id="PS50097">
    <property type="entry name" value="BTB"/>
    <property type="match status" value="1"/>
</dbReference>
<evidence type="ECO:0000313" key="3">
    <source>
        <dbReference type="Proteomes" id="UP001054837"/>
    </source>
</evidence>
<dbReference type="Gene3D" id="3.30.710.10">
    <property type="entry name" value="Potassium Channel Kv1.1, Chain A"/>
    <property type="match status" value="1"/>
</dbReference>
<organism evidence="2 3">
    <name type="scientific">Caerostris darwini</name>
    <dbReference type="NCBI Taxonomy" id="1538125"/>
    <lineage>
        <taxon>Eukaryota</taxon>
        <taxon>Metazoa</taxon>
        <taxon>Ecdysozoa</taxon>
        <taxon>Arthropoda</taxon>
        <taxon>Chelicerata</taxon>
        <taxon>Arachnida</taxon>
        <taxon>Araneae</taxon>
        <taxon>Araneomorphae</taxon>
        <taxon>Entelegynae</taxon>
        <taxon>Araneoidea</taxon>
        <taxon>Araneidae</taxon>
        <taxon>Caerostris</taxon>
    </lineage>
</organism>
<dbReference type="PANTHER" id="PTHR24410">
    <property type="entry name" value="HL07962P-RELATED"/>
    <property type="match status" value="1"/>
</dbReference>
<evidence type="ECO:0000313" key="2">
    <source>
        <dbReference type="EMBL" id="GIY49748.1"/>
    </source>
</evidence>
<dbReference type="PANTHER" id="PTHR24410:SF23">
    <property type="entry name" value="BTB DOMAIN-CONTAINING PROTEIN-RELATED"/>
    <property type="match status" value="1"/>
</dbReference>
<dbReference type="EMBL" id="BPLQ01010274">
    <property type="protein sequence ID" value="GIY49748.1"/>
    <property type="molecule type" value="Genomic_DNA"/>
</dbReference>
<dbReference type="Pfam" id="PF00651">
    <property type="entry name" value="BTB"/>
    <property type="match status" value="1"/>
</dbReference>
<dbReference type="InterPro" id="IPR011333">
    <property type="entry name" value="SKP1/BTB/POZ_sf"/>
</dbReference>
<protein>
    <submittedName>
        <fullName evidence="2">Speckle-type POZ protein</fullName>
    </submittedName>
</protein>
<sequence length="217" mass="24441">MGIISNSIEYSNSMSSVRANKHIKKADDRSTCCGFMKSLKNIYEELLYSNSTSSNKTKYDKDKYSSVTCTSRPLKVALKRLLEDEILSDICLRVGTESFSVHKSILSSRSPVFRNMFKNGTKEGEAIEICDLDAKLLRDLLLFLYTETVDDLQWESATALLKASHMYQVMDLAKLCSTYLGDNLCKTNVSNALSMSEKFDDEGLKLAVQQFISDQSK</sequence>
<keyword evidence="3" id="KW-1185">Reference proteome</keyword>
<dbReference type="SUPFAM" id="SSF54695">
    <property type="entry name" value="POZ domain"/>
    <property type="match status" value="1"/>
</dbReference>
<evidence type="ECO:0000259" key="1">
    <source>
        <dbReference type="PROSITE" id="PS50097"/>
    </source>
</evidence>
<accession>A0AAV4TTG5</accession>
<feature type="domain" description="BTB" evidence="1">
    <location>
        <begin position="88"/>
        <end position="153"/>
    </location>
</feature>
<dbReference type="AlphaFoldDB" id="A0AAV4TTG5"/>
<dbReference type="InterPro" id="IPR000210">
    <property type="entry name" value="BTB/POZ_dom"/>
</dbReference>
<reference evidence="2 3" key="1">
    <citation type="submission" date="2021-06" db="EMBL/GenBank/DDBJ databases">
        <title>Caerostris darwini draft genome.</title>
        <authorList>
            <person name="Kono N."/>
            <person name="Arakawa K."/>
        </authorList>
    </citation>
    <scope>NUCLEOTIDE SEQUENCE [LARGE SCALE GENOMIC DNA]</scope>
</reference>
<proteinExistence type="predicted"/>
<dbReference type="InterPro" id="IPR051481">
    <property type="entry name" value="BTB-POZ/Galectin-3-binding"/>
</dbReference>
<dbReference type="SMART" id="SM00225">
    <property type="entry name" value="BTB"/>
    <property type="match status" value="1"/>
</dbReference>
<name>A0AAV4TTG5_9ARAC</name>
<comment type="caution">
    <text evidence="2">The sequence shown here is derived from an EMBL/GenBank/DDBJ whole genome shotgun (WGS) entry which is preliminary data.</text>
</comment>
<gene>
    <name evidence="2" type="primary">spop_157</name>
    <name evidence="2" type="ORF">CDAR_563131</name>
</gene>
<dbReference type="Proteomes" id="UP001054837">
    <property type="component" value="Unassembled WGS sequence"/>
</dbReference>